<organism evidence="2 3">
    <name type="scientific">Vigna unguiculata</name>
    <name type="common">Cowpea</name>
    <dbReference type="NCBI Taxonomy" id="3917"/>
    <lineage>
        <taxon>Eukaryota</taxon>
        <taxon>Viridiplantae</taxon>
        <taxon>Streptophyta</taxon>
        <taxon>Embryophyta</taxon>
        <taxon>Tracheophyta</taxon>
        <taxon>Spermatophyta</taxon>
        <taxon>Magnoliopsida</taxon>
        <taxon>eudicotyledons</taxon>
        <taxon>Gunneridae</taxon>
        <taxon>Pentapetalae</taxon>
        <taxon>rosids</taxon>
        <taxon>fabids</taxon>
        <taxon>Fabales</taxon>
        <taxon>Fabaceae</taxon>
        <taxon>Papilionoideae</taxon>
        <taxon>50 kb inversion clade</taxon>
        <taxon>NPAAA clade</taxon>
        <taxon>indigoferoid/millettioid clade</taxon>
        <taxon>Phaseoleae</taxon>
        <taxon>Vigna</taxon>
    </lineage>
</organism>
<keyword evidence="3" id="KW-1185">Reference proteome</keyword>
<reference evidence="2 3" key="1">
    <citation type="submission" date="2019-04" db="EMBL/GenBank/DDBJ databases">
        <title>An improved genome assembly and genetic linkage map for asparagus bean, Vigna unguiculata ssp. sesquipedialis.</title>
        <authorList>
            <person name="Xia Q."/>
            <person name="Zhang R."/>
            <person name="Dong Y."/>
        </authorList>
    </citation>
    <scope>NUCLEOTIDE SEQUENCE [LARGE SCALE GENOMIC DNA]</scope>
    <source>
        <tissue evidence="2">Leaf</tissue>
    </source>
</reference>
<evidence type="ECO:0000313" key="3">
    <source>
        <dbReference type="Proteomes" id="UP000501690"/>
    </source>
</evidence>
<dbReference type="EMBL" id="CP039345">
    <property type="protein sequence ID" value="QCD79096.1"/>
    <property type="molecule type" value="Genomic_DNA"/>
</dbReference>
<evidence type="ECO:0000313" key="2">
    <source>
        <dbReference type="EMBL" id="QCD79096.1"/>
    </source>
</evidence>
<gene>
    <name evidence="2" type="ORF">DEO72_LG1g2735</name>
</gene>
<protein>
    <submittedName>
        <fullName evidence="2">Uncharacterized protein</fullName>
    </submittedName>
</protein>
<feature type="region of interest" description="Disordered" evidence="1">
    <location>
        <begin position="1"/>
        <end position="22"/>
    </location>
</feature>
<proteinExistence type="predicted"/>
<feature type="region of interest" description="Disordered" evidence="1">
    <location>
        <begin position="57"/>
        <end position="78"/>
    </location>
</feature>
<dbReference type="Proteomes" id="UP000501690">
    <property type="component" value="Linkage Group LG1"/>
</dbReference>
<evidence type="ECO:0000256" key="1">
    <source>
        <dbReference type="SAM" id="MobiDB-lite"/>
    </source>
</evidence>
<sequence>MSSKRQRKCSPEAGNKGKKTKVVKNDDQVRIVHRCESKYIVEVNNVLKDTHRILSKMSSKRQRKCSPEAGNKGKKTKVVKNDDQVRIVHRCESKYIVEVNNVLKDTHRKRIQATPFRWCLEVDNALEINCPLLIV</sequence>
<name>A0A4D6KM15_VIGUN</name>
<accession>A0A4D6KM15</accession>
<dbReference type="AlphaFoldDB" id="A0A4D6KM15"/>